<feature type="domain" description="Arf-GAP" evidence="2">
    <location>
        <begin position="1"/>
        <end position="79"/>
    </location>
</feature>
<evidence type="ECO:0000313" key="3">
    <source>
        <dbReference type="EnsemblPlants" id="Kaladp0569s0003.1.v1.1"/>
    </source>
</evidence>
<dbReference type="SUPFAM" id="SSF57863">
    <property type="entry name" value="ArfGap/RecO-like zinc finger"/>
    <property type="match status" value="1"/>
</dbReference>
<dbReference type="InterPro" id="IPR037278">
    <property type="entry name" value="ARFGAP/RecO"/>
</dbReference>
<evidence type="ECO:0000259" key="2">
    <source>
        <dbReference type="PROSITE" id="PS50115"/>
    </source>
</evidence>
<proteinExistence type="predicted"/>
<dbReference type="PANTHER" id="PTHR46419">
    <property type="entry name" value="ADP-RIBOSYLATION FACTOR GTPASE-ACTIVATING PROTEIN AGD5"/>
    <property type="match status" value="1"/>
</dbReference>
<dbReference type="GO" id="GO:0008270">
    <property type="term" value="F:zinc ion binding"/>
    <property type="evidence" value="ECO:0007669"/>
    <property type="project" value="UniProtKB-KW"/>
</dbReference>
<name>A0A7N0VDA5_KALFE</name>
<organism evidence="3 4">
    <name type="scientific">Kalanchoe fedtschenkoi</name>
    <name type="common">Lavender scallops</name>
    <name type="synonym">South American air plant</name>
    <dbReference type="NCBI Taxonomy" id="63787"/>
    <lineage>
        <taxon>Eukaryota</taxon>
        <taxon>Viridiplantae</taxon>
        <taxon>Streptophyta</taxon>
        <taxon>Embryophyta</taxon>
        <taxon>Tracheophyta</taxon>
        <taxon>Spermatophyta</taxon>
        <taxon>Magnoliopsida</taxon>
        <taxon>eudicotyledons</taxon>
        <taxon>Gunneridae</taxon>
        <taxon>Pentapetalae</taxon>
        <taxon>Saxifragales</taxon>
        <taxon>Crassulaceae</taxon>
        <taxon>Kalanchoe</taxon>
    </lineage>
</organism>
<dbReference type="InterPro" id="IPR038508">
    <property type="entry name" value="ArfGAP_dom_sf"/>
</dbReference>
<dbReference type="Gramene" id="Kaladp0569s0003.1.v1.1">
    <property type="protein sequence ID" value="Kaladp0569s0003.1.v1.1"/>
    <property type="gene ID" value="Kaladp0569s0003.v1.1"/>
</dbReference>
<dbReference type="Gene3D" id="1.10.220.150">
    <property type="entry name" value="Arf GTPase activating protein"/>
    <property type="match status" value="1"/>
</dbReference>
<keyword evidence="4" id="KW-1185">Reference proteome</keyword>
<protein>
    <recommendedName>
        <fullName evidence="2">Arf-GAP domain-containing protein</fullName>
    </recommendedName>
</protein>
<reference evidence="3" key="1">
    <citation type="submission" date="2021-01" db="UniProtKB">
        <authorList>
            <consortium name="EnsemblPlants"/>
        </authorList>
    </citation>
    <scope>IDENTIFICATION</scope>
</reference>
<keyword evidence="1" id="KW-0863">Zinc-finger</keyword>
<dbReference type="Pfam" id="PF01412">
    <property type="entry name" value="ArfGap"/>
    <property type="match status" value="1"/>
</dbReference>
<dbReference type="Proteomes" id="UP000594263">
    <property type="component" value="Unplaced"/>
</dbReference>
<dbReference type="SMART" id="SM00105">
    <property type="entry name" value="ArfGap"/>
    <property type="match status" value="1"/>
</dbReference>
<dbReference type="EnsemblPlants" id="Kaladp0569s0003.1.v1.1">
    <property type="protein sequence ID" value="Kaladp0569s0003.1.v1.1"/>
    <property type="gene ID" value="Kaladp0569s0003.v1.1"/>
</dbReference>
<keyword evidence="1" id="KW-0862">Zinc</keyword>
<sequence>MQCSGIHRSLGVHISKVRSTTLDTWLPEQVAFMQSVGNQKSNSYWEAELSPSCDRSEIARFIRAKYEEKKWIPKGAGKSALQLGVDDCFGAKILPAAVGVSNLKKTRKLSLEEEVLTKHMAQITPPAPRTRGASMDMNMKVGNLMATGMGPPPTKDFQPTQRIDGGTKLYNLLYSPDQKQGTSNFSAPTSESWATFDCKKTDCSFFPFSLPIIACF</sequence>
<evidence type="ECO:0000256" key="1">
    <source>
        <dbReference type="PROSITE-ProRule" id="PRU00288"/>
    </source>
</evidence>
<dbReference type="PROSITE" id="PS50115">
    <property type="entry name" value="ARFGAP"/>
    <property type="match status" value="1"/>
</dbReference>
<dbReference type="CDD" id="cd08204">
    <property type="entry name" value="ArfGap"/>
    <property type="match status" value="1"/>
</dbReference>
<accession>A0A7N0VDA5</accession>
<evidence type="ECO:0000313" key="4">
    <source>
        <dbReference type="Proteomes" id="UP000594263"/>
    </source>
</evidence>
<keyword evidence="1" id="KW-0479">Metal-binding</keyword>
<dbReference type="InterPro" id="IPR044520">
    <property type="entry name" value="ARF_GAP_AGD5/15"/>
</dbReference>
<dbReference type="InterPro" id="IPR001164">
    <property type="entry name" value="ArfGAP_dom"/>
</dbReference>
<dbReference type="PANTHER" id="PTHR46419:SF3">
    <property type="entry name" value="ADP-RIBOSYLATION FACTOR GTPASE-ACTIVATING PROTEIN AGD15-RELATED"/>
    <property type="match status" value="1"/>
</dbReference>
<dbReference type="AlphaFoldDB" id="A0A7N0VDA5"/>
<dbReference type="GO" id="GO:0005096">
    <property type="term" value="F:GTPase activator activity"/>
    <property type="evidence" value="ECO:0007669"/>
    <property type="project" value="InterPro"/>
</dbReference>